<evidence type="ECO:0000256" key="1">
    <source>
        <dbReference type="SAM" id="Phobius"/>
    </source>
</evidence>
<protein>
    <submittedName>
        <fullName evidence="2">Uncharacterized protein</fullName>
    </submittedName>
</protein>
<organism evidence="2 3">
    <name type="scientific">Acinetobacter proteolyticus</name>
    <dbReference type="NCBI Taxonomy" id="1776741"/>
    <lineage>
        <taxon>Bacteria</taxon>
        <taxon>Pseudomonadati</taxon>
        <taxon>Pseudomonadota</taxon>
        <taxon>Gammaproteobacteria</taxon>
        <taxon>Moraxellales</taxon>
        <taxon>Moraxellaceae</taxon>
        <taxon>Acinetobacter</taxon>
    </lineage>
</organism>
<evidence type="ECO:0000313" key="2">
    <source>
        <dbReference type="EMBL" id="VXA55279.1"/>
    </source>
</evidence>
<keyword evidence="1" id="KW-0812">Transmembrane</keyword>
<proteinExistence type="predicted"/>
<sequence>MQLMIHQCISSYFQLNNQQYTLSFGMLFLIVFLKIDLRMSQSPVFYYQNQLHLP</sequence>
<name>A0A653K424_9GAMM</name>
<dbReference type="Proteomes" id="UP000430404">
    <property type="component" value="Unassembled WGS sequence"/>
</dbReference>
<reference evidence="2 3" key="1">
    <citation type="submission" date="2019-10" db="EMBL/GenBank/DDBJ databases">
        <authorList>
            <person name="Karimi E."/>
        </authorList>
    </citation>
    <scope>NUCLEOTIDE SEQUENCE [LARGE SCALE GENOMIC DNA]</scope>
    <source>
        <strain evidence="2">Acinetobacter sp. 8BE</strain>
    </source>
</reference>
<gene>
    <name evidence="2" type="ORF">ACI8B_210081</name>
</gene>
<dbReference type="AlphaFoldDB" id="A0A653K424"/>
<feature type="transmembrane region" description="Helical" evidence="1">
    <location>
        <begin position="20"/>
        <end position="37"/>
    </location>
</feature>
<evidence type="ECO:0000313" key="3">
    <source>
        <dbReference type="Proteomes" id="UP000430404"/>
    </source>
</evidence>
<keyword evidence="1" id="KW-0472">Membrane</keyword>
<dbReference type="EMBL" id="CABWKZ010000014">
    <property type="protein sequence ID" value="VXA55279.1"/>
    <property type="molecule type" value="Genomic_DNA"/>
</dbReference>
<keyword evidence="1" id="KW-1133">Transmembrane helix</keyword>
<accession>A0A653K424</accession>